<proteinExistence type="predicted"/>
<accession>A0ABD0YFW5</accession>
<name>A0ABD0YFW5_9HEMI</name>
<feature type="region of interest" description="Disordered" evidence="1">
    <location>
        <begin position="54"/>
        <end position="88"/>
    </location>
</feature>
<evidence type="ECO:0000313" key="2">
    <source>
        <dbReference type="EMBL" id="KAL1129999.1"/>
    </source>
</evidence>
<sequence>MKSFHSKLENHPNQLANALSPCTHPLNPVLPDPPLEEDEIPTGDWYCRACTAKKAKEENDKKEKLDKKGQSSGRGKGRKRKLPSVEEPVSDEIKKIRDVWKQLIENALASNPKEFKSDKVPTRIGNAVALWNPVSVCLGCLVWELRRKRFPSSHHFCQLYVLIEDLPRRKDAKVQVSSCLKRSDVQPSP</sequence>
<dbReference type="Proteomes" id="UP001558652">
    <property type="component" value="Unassembled WGS sequence"/>
</dbReference>
<gene>
    <name evidence="2" type="ORF">AAG570_012942</name>
</gene>
<comment type="caution">
    <text evidence="2">The sequence shown here is derived from an EMBL/GenBank/DDBJ whole genome shotgun (WGS) entry which is preliminary data.</text>
</comment>
<feature type="region of interest" description="Disordered" evidence="1">
    <location>
        <begin position="1"/>
        <end position="40"/>
    </location>
</feature>
<organism evidence="2 3">
    <name type="scientific">Ranatra chinensis</name>
    <dbReference type="NCBI Taxonomy" id="642074"/>
    <lineage>
        <taxon>Eukaryota</taxon>
        <taxon>Metazoa</taxon>
        <taxon>Ecdysozoa</taxon>
        <taxon>Arthropoda</taxon>
        <taxon>Hexapoda</taxon>
        <taxon>Insecta</taxon>
        <taxon>Pterygota</taxon>
        <taxon>Neoptera</taxon>
        <taxon>Paraneoptera</taxon>
        <taxon>Hemiptera</taxon>
        <taxon>Heteroptera</taxon>
        <taxon>Panheteroptera</taxon>
        <taxon>Nepomorpha</taxon>
        <taxon>Nepidae</taxon>
        <taxon>Ranatrinae</taxon>
        <taxon>Ranatra</taxon>
    </lineage>
</organism>
<reference evidence="2 3" key="1">
    <citation type="submission" date="2024-07" db="EMBL/GenBank/DDBJ databases">
        <title>Chromosome-level genome assembly of the water stick insect Ranatra chinensis (Heteroptera: Nepidae).</title>
        <authorList>
            <person name="Liu X."/>
        </authorList>
    </citation>
    <scope>NUCLEOTIDE SEQUENCE [LARGE SCALE GENOMIC DNA]</scope>
    <source>
        <strain evidence="2">Cailab_2021Rc</strain>
        <tissue evidence="2">Muscle</tissue>
    </source>
</reference>
<evidence type="ECO:0000313" key="3">
    <source>
        <dbReference type="Proteomes" id="UP001558652"/>
    </source>
</evidence>
<evidence type="ECO:0000256" key="1">
    <source>
        <dbReference type="SAM" id="MobiDB-lite"/>
    </source>
</evidence>
<dbReference type="AlphaFoldDB" id="A0ABD0YFW5"/>
<feature type="compositionally biased region" description="Basic and acidic residues" evidence="1">
    <location>
        <begin position="1"/>
        <end position="10"/>
    </location>
</feature>
<protein>
    <submittedName>
        <fullName evidence="2">Uncharacterized protein</fullName>
    </submittedName>
</protein>
<feature type="compositionally biased region" description="Basic and acidic residues" evidence="1">
    <location>
        <begin position="54"/>
        <end position="69"/>
    </location>
</feature>
<dbReference type="EMBL" id="JBFDAA010000008">
    <property type="protein sequence ID" value="KAL1129999.1"/>
    <property type="molecule type" value="Genomic_DNA"/>
</dbReference>
<keyword evidence="3" id="KW-1185">Reference proteome</keyword>